<feature type="signal peptide" evidence="2">
    <location>
        <begin position="1"/>
        <end position="22"/>
    </location>
</feature>
<dbReference type="PROSITE" id="PS51257">
    <property type="entry name" value="PROKAR_LIPOPROTEIN"/>
    <property type="match status" value="1"/>
</dbReference>
<keyword evidence="2" id="KW-0732">Signal</keyword>
<accession>A0ABT2VKM0</accession>
<dbReference type="EMBL" id="JAOTJC010000006">
    <property type="protein sequence ID" value="MCU7553831.1"/>
    <property type="molecule type" value="Genomic_DNA"/>
</dbReference>
<feature type="compositionally biased region" description="Basic and acidic residues" evidence="1">
    <location>
        <begin position="46"/>
        <end position="56"/>
    </location>
</feature>
<gene>
    <name evidence="3" type="ORF">OCL06_04385</name>
</gene>
<reference evidence="4" key="1">
    <citation type="submission" date="2023-07" db="EMBL/GenBank/DDBJ databases">
        <title>Study on multiphase classification of strain Alteromonas salexigens isolated from the Yellow Sea.</title>
        <authorList>
            <person name="Sun L."/>
        </authorList>
    </citation>
    <scope>NUCLEOTIDE SEQUENCE [LARGE SCALE GENOMIC DNA]</scope>
    <source>
        <strain evidence="4">ASW11-19</strain>
    </source>
</reference>
<dbReference type="Proteomes" id="UP001209257">
    <property type="component" value="Unassembled WGS sequence"/>
</dbReference>
<evidence type="ECO:0000256" key="1">
    <source>
        <dbReference type="SAM" id="MobiDB-lite"/>
    </source>
</evidence>
<organism evidence="3 4">
    <name type="scientific">Alteromonas salexigens</name>
    <dbReference type="NCBI Taxonomy" id="2982530"/>
    <lineage>
        <taxon>Bacteria</taxon>
        <taxon>Pseudomonadati</taxon>
        <taxon>Pseudomonadota</taxon>
        <taxon>Gammaproteobacteria</taxon>
        <taxon>Alteromonadales</taxon>
        <taxon>Alteromonadaceae</taxon>
        <taxon>Alteromonas/Salinimonas group</taxon>
        <taxon>Alteromonas</taxon>
    </lineage>
</organism>
<proteinExistence type="predicted"/>
<sequence length="139" mass="14966">MRNATRSLMAVGTAMMTLTACGGDDPSAKQTDMNLQAAPEAVQAEPAKEDSSMEKTKTVTGTIVYKELEGGFYALIGEDDARYTLQGLDKKYHQNGLVVKVTGTPMPDVMSITMFGTVFKVDSVEVISDAMVKPENPTH</sequence>
<name>A0ABT2VKM0_9ALTE</name>
<keyword evidence="4" id="KW-1185">Reference proteome</keyword>
<protein>
    <submittedName>
        <fullName evidence="3">Ribose-phosphate pyrophosphokinase</fullName>
    </submittedName>
</protein>
<feature type="chain" id="PRO_5046585587" evidence="2">
    <location>
        <begin position="23"/>
        <end position="139"/>
    </location>
</feature>
<evidence type="ECO:0000313" key="4">
    <source>
        <dbReference type="Proteomes" id="UP001209257"/>
    </source>
</evidence>
<evidence type="ECO:0000313" key="3">
    <source>
        <dbReference type="EMBL" id="MCU7553831.1"/>
    </source>
</evidence>
<comment type="caution">
    <text evidence="3">The sequence shown here is derived from an EMBL/GenBank/DDBJ whole genome shotgun (WGS) entry which is preliminary data.</text>
</comment>
<dbReference type="RefSeq" id="WP_262992533.1">
    <property type="nucleotide sequence ID" value="NZ_JAOTJC010000006.1"/>
</dbReference>
<feature type="compositionally biased region" description="Low complexity" evidence="1">
    <location>
        <begin position="36"/>
        <end position="45"/>
    </location>
</feature>
<feature type="region of interest" description="Disordered" evidence="1">
    <location>
        <begin position="23"/>
        <end position="56"/>
    </location>
</feature>
<evidence type="ECO:0000256" key="2">
    <source>
        <dbReference type="SAM" id="SignalP"/>
    </source>
</evidence>